<dbReference type="PROSITE" id="PS50928">
    <property type="entry name" value="ABC_TM1"/>
    <property type="match status" value="1"/>
</dbReference>
<evidence type="ECO:0000313" key="9">
    <source>
        <dbReference type="EMBL" id="PWE28566.1"/>
    </source>
</evidence>
<dbReference type="SUPFAM" id="SSF161098">
    <property type="entry name" value="MetI-like"/>
    <property type="match status" value="1"/>
</dbReference>
<evidence type="ECO:0000256" key="6">
    <source>
        <dbReference type="ARBA" id="ARBA00023136"/>
    </source>
</evidence>
<sequence>MRHLHRGLWFMASLALLVALIWGWQVLADARILPRAFFPGPDRTWRALSRGFASGTLVADTLTTLRRLGLGWVLASLLGVGLGALVGTSKWAQDWVAPIFEVLRPLPASAIAPVLLLFLGLTDSMILTLIAFGALWPMLLTTVHGFSNIHPRRKEVARSLGMGRGAFIAKIALPGALPDIMGGLRLGLTVALILVVVGEMITVQGGLGARILLAARAFNAAEIFAGVALLGVIGLVTNALLGLVETRALRWQRR</sequence>
<evidence type="ECO:0000256" key="2">
    <source>
        <dbReference type="ARBA" id="ARBA00022448"/>
    </source>
</evidence>
<keyword evidence="6 7" id="KW-0472">Membrane</keyword>
<comment type="subcellular location">
    <subcellularLocation>
        <location evidence="1 7">Cell membrane</location>
        <topology evidence="1 7">Multi-pass membrane protein</topology>
    </subcellularLocation>
</comment>
<evidence type="ECO:0000256" key="3">
    <source>
        <dbReference type="ARBA" id="ARBA00022475"/>
    </source>
</evidence>
<keyword evidence="4 7" id="KW-0812">Transmembrane</keyword>
<dbReference type="InterPro" id="IPR035906">
    <property type="entry name" value="MetI-like_sf"/>
</dbReference>
<keyword evidence="10" id="KW-1185">Reference proteome</keyword>
<comment type="caution">
    <text evidence="9">The sequence shown here is derived from an EMBL/GenBank/DDBJ whole genome shotgun (WGS) entry which is preliminary data.</text>
</comment>
<evidence type="ECO:0000259" key="8">
    <source>
        <dbReference type="PROSITE" id="PS50928"/>
    </source>
</evidence>
<dbReference type="GO" id="GO:0005886">
    <property type="term" value="C:plasma membrane"/>
    <property type="evidence" value="ECO:0007669"/>
    <property type="project" value="UniProtKB-SubCell"/>
</dbReference>
<keyword evidence="3" id="KW-1003">Cell membrane</keyword>
<dbReference type="GO" id="GO:0055085">
    <property type="term" value="P:transmembrane transport"/>
    <property type="evidence" value="ECO:0007669"/>
    <property type="project" value="InterPro"/>
</dbReference>
<feature type="domain" description="ABC transmembrane type-1" evidence="8">
    <location>
        <begin position="61"/>
        <end position="245"/>
    </location>
</feature>
<feature type="transmembrane region" description="Helical" evidence="7">
    <location>
        <begin position="184"/>
        <end position="203"/>
    </location>
</feature>
<dbReference type="EMBL" id="QEYD01000006">
    <property type="protein sequence ID" value="PWE28566.1"/>
    <property type="molecule type" value="Genomic_DNA"/>
</dbReference>
<dbReference type="PANTHER" id="PTHR30151">
    <property type="entry name" value="ALKANE SULFONATE ABC TRANSPORTER-RELATED, MEMBRANE SUBUNIT"/>
    <property type="match status" value="1"/>
</dbReference>
<dbReference type="AlphaFoldDB" id="A0A2U2C9K6"/>
<feature type="transmembrane region" description="Helical" evidence="7">
    <location>
        <begin position="223"/>
        <end position="244"/>
    </location>
</feature>
<dbReference type="GeneID" id="94365475"/>
<evidence type="ECO:0000256" key="4">
    <source>
        <dbReference type="ARBA" id="ARBA00022692"/>
    </source>
</evidence>
<keyword evidence="2 7" id="KW-0813">Transport</keyword>
<evidence type="ECO:0000256" key="1">
    <source>
        <dbReference type="ARBA" id="ARBA00004651"/>
    </source>
</evidence>
<name>A0A2U2C9K6_9RHOB</name>
<dbReference type="PANTHER" id="PTHR30151:SF0">
    <property type="entry name" value="ABC TRANSPORTER PERMEASE PROTEIN MJ0413-RELATED"/>
    <property type="match status" value="1"/>
</dbReference>
<feature type="transmembrane region" description="Helical" evidence="7">
    <location>
        <begin position="70"/>
        <end position="89"/>
    </location>
</feature>
<protein>
    <submittedName>
        <fullName evidence="9">ABC transporter permease</fullName>
    </submittedName>
</protein>
<dbReference type="OrthoDB" id="7856646at2"/>
<dbReference type="RefSeq" id="WP_109533427.1">
    <property type="nucleotide sequence ID" value="NZ_QEYD01000006.1"/>
</dbReference>
<comment type="similarity">
    <text evidence="7">Belongs to the binding-protein-dependent transport system permease family.</text>
</comment>
<feature type="transmembrane region" description="Helical" evidence="7">
    <location>
        <begin position="110"/>
        <end position="136"/>
    </location>
</feature>
<organism evidence="9 10">
    <name type="scientific">Pararhodobacter marinus</name>
    <dbReference type="NCBI Taxonomy" id="2184063"/>
    <lineage>
        <taxon>Bacteria</taxon>
        <taxon>Pseudomonadati</taxon>
        <taxon>Pseudomonadota</taxon>
        <taxon>Alphaproteobacteria</taxon>
        <taxon>Rhodobacterales</taxon>
        <taxon>Paracoccaceae</taxon>
        <taxon>Pararhodobacter</taxon>
    </lineage>
</organism>
<evidence type="ECO:0000256" key="5">
    <source>
        <dbReference type="ARBA" id="ARBA00022989"/>
    </source>
</evidence>
<dbReference type="Pfam" id="PF00528">
    <property type="entry name" value="BPD_transp_1"/>
    <property type="match status" value="1"/>
</dbReference>
<reference evidence="9 10" key="1">
    <citation type="submission" date="2018-05" db="EMBL/GenBank/DDBJ databases">
        <title>Pararhodobacter marina sp. nov., isolated from deep-sea water of the Indian Ocean.</title>
        <authorList>
            <person name="Lai Q.Sr."/>
            <person name="Liu X."/>
            <person name="Shao Z."/>
        </authorList>
    </citation>
    <scope>NUCLEOTIDE SEQUENCE [LARGE SCALE GENOMIC DNA]</scope>
    <source>
        <strain evidence="9 10">CIC4N-9</strain>
    </source>
</reference>
<accession>A0A2U2C9K6</accession>
<evidence type="ECO:0000313" key="10">
    <source>
        <dbReference type="Proteomes" id="UP000244940"/>
    </source>
</evidence>
<proteinExistence type="inferred from homology"/>
<dbReference type="InterPro" id="IPR000515">
    <property type="entry name" value="MetI-like"/>
</dbReference>
<dbReference type="Gene3D" id="1.10.3720.10">
    <property type="entry name" value="MetI-like"/>
    <property type="match status" value="1"/>
</dbReference>
<evidence type="ECO:0000256" key="7">
    <source>
        <dbReference type="RuleBase" id="RU363032"/>
    </source>
</evidence>
<gene>
    <name evidence="9" type="ORF">C4N9_11290</name>
</gene>
<dbReference type="CDD" id="cd06261">
    <property type="entry name" value="TM_PBP2"/>
    <property type="match status" value="1"/>
</dbReference>
<keyword evidence="5 7" id="KW-1133">Transmembrane helix</keyword>
<dbReference type="Proteomes" id="UP000244940">
    <property type="component" value="Unassembled WGS sequence"/>
</dbReference>